<comment type="catalytic activity">
    <reaction evidence="8">
        <text>tRNA(Glu) + L-glutamate + ATP = L-glutamyl-tRNA(Glu) + AMP + diphosphate</text>
        <dbReference type="Rhea" id="RHEA:23540"/>
        <dbReference type="Rhea" id="RHEA-COMP:9663"/>
        <dbReference type="Rhea" id="RHEA-COMP:9680"/>
        <dbReference type="ChEBI" id="CHEBI:29985"/>
        <dbReference type="ChEBI" id="CHEBI:30616"/>
        <dbReference type="ChEBI" id="CHEBI:33019"/>
        <dbReference type="ChEBI" id="CHEBI:78442"/>
        <dbReference type="ChEBI" id="CHEBI:78520"/>
        <dbReference type="ChEBI" id="CHEBI:456215"/>
        <dbReference type="EC" id="6.1.1.17"/>
    </reaction>
</comment>
<comment type="subunit">
    <text evidence="8">Monomer.</text>
</comment>
<evidence type="ECO:0000259" key="10">
    <source>
        <dbReference type="Pfam" id="PF19269"/>
    </source>
</evidence>
<comment type="function">
    <text evidence="8">Catalyzes the attachment of glutamate to tRNA(Glu) in a two-step reaction: glutamate is first activated by ATP to form Glu-AMP and then transferred to the acceptor end of tRNA(Glu).</text>
</comment>
<dbReference type="EC" id="6.1.1.17" evidence="8"/>
<dbReference type="GO" id="GO:0008270">
    <property type="term" value="F:zinc ion binding"/>
    <property type="evidence" value="ECO:0007669"/>
    <property type="project" value="InterPro"/>
</dbReference>
<dbReference type="SUPFAM" id="SSF48163">
    <property type="entry name" value="An anticodon-binding domain of class I aminoacyl-tRNA synthetases"/>
    <property type="match status" value="1"/>
</dbReference>
<dbReference type="Gene3D" id="3.40.50.620">
    <property type="entry name" value="HUPs"/>
    <property type="match status" value="1"/>
</dbReference>
<dbReference type="Gene3D" id="1.10.8.70">
    <property type="entry name" value="Glutamate-tRNA synthetase, class I, anticodon-binding domain 1"/>
    <property type="match status" value="1"/>
</dbReference>
<dbReference type="PROSITE" id="PS00178">
    <property type="entry name" value="AA_TRNA_LIGASE_I"/>
    <property type="match status" value="1"/>
</dbReference>
<feature type="short sequence motif" description="'HIGH' region" evidence="8">
    <location>
        <begin position="11"/>
        <end position="21"/>
    </location>
</feature>
<comment type="subcellular location">
    <subcellularLocation>
        <location evidence="8">Cytoplasm</location>
    </subcellularLocation>
</comment>
<dbReference type="InterPro" id="IPR014729">
    <property type="entry name" value="Rossmann-like_a/b/a_fold"/>
</dbReference>
<dbReference type="AlphaFoldDB" id="A0A7Y9C6D6"/>
<keyword evidence="12" id="KW-1185">Reference proteome</keyword>
<keyword evidence="2 8" id="KW-0963">Cytoplasm</keyword>
<keyword evidence="6 8" id="KW-0648">Protein biosynthesis</keyword>
<dbReference type="NCBIfam" id="TIGR00464">
    <property type="entry name" value="gltX_bact"/>
    <property type="match status" value="1"/>
</dbReference>
<gene>
    <name evidence="8" type="primary">gltX</name>
    <name evidence="11" type="ORF">HZF10_04285</name>
</gene>
<dbReference type="Pfam" id="PF00749">
    <property type="entry name" value="tRNA-synt_1c"/>
    <property type="match status" value="1"/>
</dbReference>
<dbReference type="CDD" id="cd00808">
    <property type="entry name" value="GluRS_core"/>
    <property type="match status" value="1"/>
</dbReference>
<dbReference type="InterPro" id="IPR004527">
    <property type="entry name" value="Glu-tRNA-ligase_bac/mito"/>
</dbReference>
<keyword evidence="3 8" id="KW-0436">Ligase</keyword>
<dbReference type="GO" id="GO:0004818">
    <property type="term" value="F:glutamate-tRNA ligase activity"/>
    <property type="evidence" value="ECO:0007669"/>
    <property type="project" value="UniProtKB-UniRule"/>
</dbReference>
<dbReference type="InterPro" id="IPR045462">
    <property type="entry name" value="aa-tRNA-synth_I_cd-bd"/>
</dbReference>
<dbReference type="InterPro" id="IPR008925">
    <property type="entry name" value="aa_tRNA-synth_I_cd-bd_sf"/>
</dbReference>
<evidence type="ECO:0000256" key="5">
    <source>
        <dbReference type="ARBA" id="ARBA00022840"/>
    </source>
</evidence>
<evidence type="ECO:0000256" key="6">
    <source>
        <dbReference type="ARBA" id="ARBA00022917"/>
    </source>
</evidence>
<dbReference type="InterPro" id="IPR020752">
    <property type="entry name" value="Glu-tRNA-synth_I_codon-bd_sub1"/>
</dbReference>
<reference evidence="11 12" key="1">
    <citation type="submission" date="2020-07" db="EMBL/GenBank/DDBJ databases">
        <authorList>
            <person name="Sun Q."/>
        </authorList>
    </citation>
    <scope>NUCLEOTIDE SEQUENCE [LARGE SCALE GENOMIC DNA]</scope>
    <source>
        <strain evidence="11 12">MAH-1</strain>
    </source>
</reference>
<dbReference type="GO" id="GO:0000049">
    <property type="term" value="F:tRNA binding"/>
    <property type="evidence" value="ECO:0007669"/>
    <property type="project" value="InterPro"/>
</dbReference>
<dbReference type="RefSeq" id="WP_176004952.1">
    <property type="nucleotide sequence ID" value="NZ_JABWMI010000006.1"/>
</dbReference>
<evidence type="ECO:0000256" key="3">
    <source>
        <dbReference type="ARBA" id="ARBA00022598"/>
    </source>
</evidence>
<comment type="caution">
    <text evidence="8">Lacks conserved residue(s) required for the propagation of feature annotation.</text>
</comment>
<dbReference type="InterPro" id="IPR000924">
    <property type="entry name" value="Glu/Gln-tRNA-synth"/>
</dbReference>
<dbReference type="InterPro" id="IPR001412">
    <property type="entry name" value="aa-tRNA-synth_I_CS"/>
</dbReference>
<evidence type="ECO:0000259" key="9">
    <source>
        <dbReference type="Pfam" id="PF00749"/>
    </source>
</evidence>
<dbReference type="GO" id="GO:0005524">
    <property type="term" value="F:ATP binding"/>
    <property type="evidence" value="ECO:0007669"/>
    <property type="project" value="UniProtKB-UniRule"/>
</dbReference>
<feature type="domain" description="Aminoacyl-tRNA synthetase class I anticodon-binding" evidence="10">
    <location>
        <begin position="359"/>
        <end position="498"/>
    </location>
</feature>
<evidence type="ECO:0000313" key="11">
    <source>
        <dbReference type="EMBL" id="NYA70127.1"/>
    </source>
</evidence>
<evidence type="ECO:0000256" key="2">
    <source>
        <dbReference type="ARBA" id="ARBA00022490"/>
    </source>
</evidence>
<keyword evidence="4 8" id="KW-0547">Nucleotide-binding</keyword>
<evidence type="ECO:0000256" key="7">
    <source>
        <dbReference type="ARBA" id="ARBA00023146"/>
    </source>
</evidence>
<evidence type="ECO:0000313" key="12">
    <source>
        <dbReference type="Proteomes" id="UP000535020"/>
    </source>
</evidence>
<evidence type="ECO:0000256" key="8">
    <source>
        <dbReference type="HAMAP-Rule" id="MF_00022"/>
    </source>
</evidence>
<dbReference type="Proteomes" id="UP000535020">
    <property type="component" value="Unassembled WGS sequence"/>
</dbReference>
<dbReference type="InterPro" id="IPR020751">
    <property type="entry name" value="aa-tRNA-synth_I_codon-bd_sub2"/>
</dbReference>
<dbReference type="Gene3D" id="1.10.10.350">
    <property type="match status" value="1"/>
</dbReference>
<dbReference type="InterPro" id="IPR033910">
    <property type="entry name" value="GluRS_core"/>
</dbReference>
<dbReference type="EMBL" id="JACBJI010000002">
    <property type="protein sequence ID" value="NYA70127.1"/>
    <property type="molecule type" value="Genomic_DNA"/>
</dbReference>
<comment type="caution">
    <text evidence="11">The sequence shown here is derived from an EMBL/GenBank/DDBJ whole genome shotgun (WGS) entry which is preliminary data.</text>
</comment>
<keyword evidence="7 8" id="KW-0030">Aminoacyl-tRNA synthetase</keyword>
<sequence length="501" mass="57293">MSRPVRVRFAPSPTGPLHIGGVRTALFNYLFAKKHGGVFYLRIEDTDQNRFVPGAEEYIFEALEWLGISPSETVGKNEKFAPYRQSERKHLYKEYADRLIASGNAYIAFDTAETLDAHRKEHEAQGKTFIYNHHNREKLDNSLTNPAENVLQRIAAGEDYVIRFKTPVDETLHLKDIIRGDIKFDTNLLDDKVLFKSDGMPTYHLANIVDDHLMETSHVIRGEEWLPSLPLHVLLYRAFGWEAPEFAHLPLILKPIGNGKLSKRDGDKMGFPVFPLEWKTEEGISSGYREKGFFPEAVVNFLALLGWNDGTDKELFSLDELAQSFDLNRVHKAGAKFDPEKNKWFNHQYLVRKSDEELAGLFAPTLTEKGISIDESKLVRIVSLIKERAHFVSEFWELSDYFFEAPTIYDEKASKNWKEDTPGLMSDLFQLLEDIEDFTSSNVETIVKDWMAKNEIGMGKVMQPLRLSVVGALKGPHLFDIIEIIGKEETVSRIKRAIANL</sequence>
<evidence type="ECO:0000256" key="1">
    <source>
        <dbReference type="ARBA" id="ARBA00007894"/>
    </source>
</evidence>
<dbReference type="GO" id="GO:0006424">
    <property type="term" value="P:glutamyl-tRNA aminoacylation"/>
    <property type="evidence" value="ECO:0007669"/>
    <property type="project" value="UniProtKB-UniRule"/>
</dbReference>
<organism evidence="11 12">
    <name type="scientific">Flavobacterium agri</name>
    <dbReference type="NCBI Taxonomy" id="2743471"/>
    <lineage>
        <taxon>Bacteria</taxon>
        <taxon>Pseudomonadati</taxon>
        <taxon>Bacteroidota</taxon>
        <taxon>Flavobacteriia</taxon>
        <taxon>Flavobacteriales</taxon>
        <taxon>Flavobacteriaceae</taxon>
        <taxon>Flavobacterium</taxon>
    </lineage>
</organism>
<accession>A0A7Y9C6D6</accession>
<dbReference type="InterPro" id="IPR049940">
    <property type="entry name" value="GluQ/Sye"/>
</dbReference>
<dbReference type="HAMAP" id="MF_00022">
    <property type="entry name" value="Glu_tRNA_synth_type1"/>
    <property type="match status" value="1"/>
</dbReference>
<dbReference type="SUPFAM" id="SSF52374">
    <property type="entry name" value="Nucleotidylyl transferase"/>
    <property type="match status" value="1"/>
</dbReference>
<dbReference type="PANTHER" id="PTHR43311:SF2">
    <property type="entry name" value="GLUTAMATE--TRNA LIGASE, MITOCHONDRIAL-RELATED"/>
    <property type="match status" value="1"/>
</dbReference>
<evidence type="ECO:0000256" key="4">
    <source>
        <dbReference type="ARBA" id="ARBA00022741"/>
    </source>
</evidence>
<keyword evidence="5 8" id="KW-0067">ATP-binding</keyword>
<comment type="similarity">
    <text evidence="1 8">Belongs to the class-I aminoacyl-tRNA synthetase family. Glutamate--tRNA ligase type 1 subfamily.</text>
</comment>
<feature type="short sequence motif" description="'KMSKS' region" evidence="8">
    <location>
        <begin position="260"/>
        <end position="264"/>
    </location>
</feature>
<dbReference type="PANTHER" id="PTHR43311">
    <property type="entry name" value="GLUTAMATE--TRNA LIGASE"/>
    <property type="match status" value="1"/>
</dbReference>
<proteinExistence type="inferred from homology"/>
<dbReference type="InterPro" id="IPR020058">
    <property type="entry name" value="Glu/Gln-tRNA-synth_Ib_cat-dom"/>
</dbReference>
<dbReference type="Pfam" id="PF19269">
    <property type="entry name" value="Anticodon_2"/>
    <property type="match status" value="1"/>
</dbReference>
<name>A0A7Y9C6D6_9FLAO</name>
<feature type="binding site" evidence="8">
    <location>
        <position position="263"/>
    </location>
    <ligand>
        <name>ATP</name>
        <dbReference type="ChEBI" id="CHEBI:30616"/>
    </ligand>
</feature>
<dbReference type="GO" id="GO:0005829">
    <property type="term" value="C:cytosol"/>
    <property type="evidence" value="ECO:0007669"/>
    <property type="project" value="TreeGrafter"/>
</dbReference>
<dbReference type="FunFam" id="3.40.50.620:FF:000127">
    <property type="entry name" value="Glutamate--tRNA ligase"/>
    <property type="match status" value="1"/>
</dbReference>
<feature type="domain" description="Glutamyl/glutaminyl-tRNA synthetase class Ib catalytic" evidence="9">
    <location>
        <begin position="5"/>
        <end position="342"/>
    </location>
</feature>
<dbReference type="PRINTS" id="PR00987">
    <property type="entry name" value="TRNASYNTHGLU"/>
</dbReference>
<protein>
    <recommendedName>
        <fullName evidence="8">Glutamate--tRNA ligase</fullName>
        <ecNumber evidence="8">6.1.1.17</ecNumber>
    </recommendedName>
    <alternativeName>
        <fullName evidence="8">Glutamyl-tRNA synthetase</fullName>
        <shortName evidence="8">GluRS</shortName>
    </alternativeName>
</protein>